<comment type="caution">
    <text evidence="4">The sequence shown here is derived from an EMBL/GenBank/DDBJ whole genome shotgun (WGS) entry which is preliminary data.</text>
</comment>
<dbReference type="Pfam" id="PF02545">
    <property type="entry name" value="Maf"/>
    <property type="match status" value="1"/>
</dbReference>
<keyword evidence="3" id="KW-0963">Cytoplasm</keyword>
<dbReference type="NCBIfam" id="TIGR00172">
    <property type="entry name" value="maf"/>
    <property type="match status" value="1"/>
</dbReference>
<comment type="catalytic activity">
    <reaction evidence="3">
        <text>UTP + H2O = UMP + diphosphate + H(+)</text>
        <dbReference type="Rhea" id="RHEA:29395"/>
        <dbReference type="ChEBI" id="CHEBI:15377"/>
        <dbReference type="ChEBI" id="CHEBI:15378"/>
        <dbReference type="ChEBI" id="CHEBI:33019"/>
        <dbReference type="ChEBI" id="CHEBI:46398"/>
        <dbReference type="ChEBI" id="CHEBI:57865"/>
        <dbReference type="EC" id="3.6.1.9"/>
    </reaction>
</comment>
<dbReference type="Proteomes" id="UP000266482">
    <property type="component" value="Unassembled WGS sequence"/>
</dbReference>
<dbReference type="GO" id="GO:0036221">
    <property type="term" value="F:UTP diphosphatase activity"/>
    <property type="evidence" value="ECO:0007669"/>
    <property type="project" value="RHEA"/>
</dbReference>
<feature type="site" description="Important for substrate specificity" evidence="3">
    <location>
        <position position="89"/>
    </location>
</feature>
<sequence length="210" mass="22766">MTKEDNESISRIVLASSSPRRKELVAALDLSLPVYILSTDSDETVESGWTPVQTVETLSLRKARAALDMLRQNKAHESTPGDLIIAADTIVALDGEILGKPASDSEAEEMLRKLSGRTHEVYTGVVCLSARSEKTIVQHRRTSVQMRELSDKRIARYVATGEPRDKAGAYGIQGFGGALVEGIEGCFFNVVGLPLALLSDMLAQYGIETS</sequence>
<evidence type="ECO:0000256" key="1">
    <source>
        <dbReference type="ARBA" id="ARBA00001968"/>
    </source>
</evidence>
<keyword evidence="5" id="KW-1185">Reference proteome</keyword>
<accession>A0A3A1USY9</accession>
<dbReference type="InterPro" id="IPR003697">
    <property type="entry name" value="Maf-like"/>
</dbReference>
<evidence type="ECO:0000256" key="3">
    <source>
        <dbReference type="HAMAP-Rule" id="MF_00528"/>
    </source>
</evidence>
<gene>
    <name evidence="4" type="primary">maf</name>
    <name evidence="4" type="ORF">D3P08_19880</name>
</gene>
<comment type="subcellular location">
    <subcellularLocation>
        <location evidence="3">Cytoplasm</location>
    </subcellularLocation>
</comment>
<dbReference type="GO" id="GO:0009117">
    <property type="term" value="P:nucleotide metabolic process"/>
    <property type="evidence" value="ECO:0007669"/>
    <property type="project" value="UniProtKB-KW"/>
</dbReference>
<dbReference type="PIRSF" id="PIRSF006305">
    <property type="entry name" value="Maf"/>
    <property type="match status" value="1"/>
</dbReference>
<name>A0A3A1USY9_9BACL</name>
<evidence type="ECO:0000256" key="2">
    <source>
        <dbReference type="ARBA" id="ARBA00022801"/>
    </source>
</evidence>
<dbReference type="AlphaFoldDB" id="A0A3A1USY9"/>
<keyword evidence="2 3" id="KW-0378">Hydrolase</keyword>
<comment type="caution">
    <text evidence="3">Lacks conserved residue(s) required for the propagation of feature annotation.</text>
</comment>
<dbReference type="CDD" id="cd00555">
    <property type="entry name" value="Maf"/>
    <property type="match status" value="1"/>
</dbReference>
<evidence type="ECO:0000313" key="4">
    <source>
        <dbReference type="EMBL" id="RIX50541.1"/>
    </source>
</evidence>
<keyword evidence="3" id="KW-0546">Nucleotide metabolism</keyword>
<dbReference type="Gene3D" id="3.90.950.10">
    <property type="match status" value="1"/>
</dbReference>
<dbReference type="GO" id="GO:0005737">
    <property type="term" value="C:cytoplasm"/>
    <property type="evidence" value="ECO:0007669"/>
    <property type="project" value="UniProtKB-SubCell"/>
</dbReference>
<evidence type="ECO:0000313" key="5">
    <source>
        <dbReference type="Proteomes" id="UP000266482"/>
    </source>
</evidence>
<dbReference type="RefSeq" id="WP_119601789.1">
    <property type="nucleotide sequence ID" value="NZ_QXQA01000014.1"/>
</dbReference>
<reference evidence="4 5" key="1">
    <citation type="submission" date="2018-09" db="EMBL/GenBank/DDBJ databases">
        <title>Paenibacillus aracenensis nov. sp. isolated from a cave in southern Spain.</title>
        <authorList>
            <person name="Jurado V."/>
            <person name="Gutierrez-Patricio S."/>
            <person name="Gonzalez-Pimentel J.L."/>
            <person name="Miller A.Z."/>
            <person name="Laiz L."/>
            <person name="Saiz-Jimenez C."/>
        </authorList>
    </citation>
    <scope>NUCLEOTIDE SEQUENCE [LARGE SCALE GENOMIC DNA]</scope>
    <source>
        <strain evidence="4 5">DSM 22867</strain>
    </source>
</reference>
<comment type="catalytic activity">
    <reaction evidence="3">
        <text>dTTP + H2O = dTMP + diphosphate + H(+)</text>
        <dbReference type="Rhea" id="RHEA:28534"/>
        <dbReference type="ChEBI" id="CHEBI:15377"/>
        <dbReference type="ChEBI" id="CHEBI:15378"/>
        <dbReference type="ChEBI" id="CHEBI:33019"/>
        <dbReference type="ChEBI" id="CHEBI:37568"/>
        <dbReference type="ChEBI" id="CHEBI:63528"/>
        <dbReference type="EC" id="3.6.1.9"/>
    </reaction>
</comment>
<dbReference type="GO" id="GO:0036218">
    <property type="term" value="F:dTTP diphosphatase activity"/>
    <property type="evidence" value="ECO:0007669"/>
    <property type="project" value="RHEA"/>
</dbReference>
<dbReference type="SUPFAM" id="SSF52972">
    <property type="entry name" value="ITPase-like"/>
    <property type="match status" value="1"/>
</dbReference>
<dbReference type="EC" id="3.6.1.9" evidence="3"/>
<dbReference type="OrthoDB" id="9807767at2"/>
<comment type="cofactor">
    <cofactor evidence="1 3">
        <name>a divalent metal cation</name>
        <dbReference type="ChEBI" id="CHEBI:60240"/>
    </cofactor>
</comment>
<comment type="similarity">
    <text evidence="3">Belongs to the Maf family. YhdE subfamily.</text>
</comment>
<dbReference type="EMBL" id="QXQA01000014">
    <property type="protein sequence ID" value="RIX50541.1"/>
    <property type="molecule type" value="Genomic_DNA"/>
</dbReference>
<dbReference type="PANTHER" id="PTHR43213">
    <property type="entry name" value="BIFUNCTIONAL DTTP/UTP PYROPHOSPHATASE/METHYLTRANSFERASE PROTEIN-RELATED"/>
    <property type="match status" value="1"/>
</dbReference>
<protein>
    <recommendedName>
        <fullName evidence="3">dTTP/UTP pyrophosphatase</fullName>
        <shortName evidence="3">dTTPase/UTPase</shortName>
        <ecNumber evidence="3">3.6.1.9</ecNumber>
    </recommendedName>
    <alternativeName>
        <fullName evidence="3">Nucleoside triphosphate pyrophosphatase</fullName>
    </alternativeName>
    <alternativeName>
        <fullName evidence="3">Nucleotide pyrophosphatase</fullName>
        <shortName evidence="3">Nucleotide PPase</shortName>
    </alternativeName>
</protein>
<dbReference type="InterPro" id="IPR029001">
    <property type="entry name" value="ITPase-like_fam"/>
</dbReference>
<proteinExistence type="inferred from homology"/>
<dbReference type="PANTHER" id="PTHR43213:SF5">
    <property type="entry name" value="BIFUNCTIONAL DTTP_UTP PYROPHOSPHATASE_METHYLTRANSFERASE PROTEIN-RELATED"/>
    <property type="match status" value="1"/>
</dbReference>
<dbReference type="HAMAP" id="MF_00528">
    <property type="entry name" value="Maf"/>
    <property type="match status" value="1"/>
</dbReference>
<feature type="site" description="Important for substrate specificity" evidence="3">
    <location>
        <position position="173"/>
    </location>
</feature>
<feature type="site" description="Important for substrate specificity" evidence="3">
    <location>
        <position position="20"/>
    </location>
</feature>
<feature type="active site" description="Proton acceptor" evidence="3">
    <location>
        <position position="88"/>
    </location>
</feature>
<comment type="function">
    <text evidence="3">Nucleoside triphosphate pyrophosphatase that hydrolyzes dTTP and UTP. May have a dual role in cell division arrest and in preventing the incorporation of modified nucleotides into cellular nucleic acids.</text>
</comment>
<organism evidence="4 5">
    <name type="scientific">Paenibacillus nanensis</name>
    <dbReference type="NCBI Taxonomy" id="393251"/>
    <lineage>
        <taxon>Bacteria</taxon>
        <taxon>Bacillati</taxon>
        <taxon>Bacillota</taxon>
        <taxon>Bacilli</taxon>
        <taxon>Bacillales</taxon>
        <taxon>Paenibacillaceae</taxon>
        <taxon>Paenibacillus</taxon>
    </lineage>
</organism>